<gene>
    <name evidence="4" type="ORF">SISSUDRAFT_1051341</name>
</gene>
<dbReference type="STRING" id="1314776.A0A166AM14"/>
<name>A0A166AM14_9AGAM</name>
<feature type="region of interest" description="Disordered" evidence="2">
    <location>
        <begin position="213"/>
        <end position="258"/>
    </location>
</feature>
<protein>
    <recommendedName>
        <fullName evidence="3">FHF complex subunit HOOK-interacting protein C-terminal domain-containing protein</fullName>
    </recommendedName>
</protein>
<accession>A0A166AM14</accession>
<dbReference type="PANTHER" id="PTHR21705">
    <property type="entry name" value="RAI16 PROTEIN-RELATED"/>
    <property type="match status" value="1"/>
</dbReference>
<dbReference type="OrthoDB" id="5350595at2759"/>
<dbReference type="AlphaFoldDB" id="A0A166AM14"/>
<comment type="similarity">
    <text evidence="1">Belongs to the FHIP family.</text>
</comment>
<dbReference type="InterPro" id="IPR045669">
    <property type="entry name" value="FHIP_C"/>
</dbReference>
<feature type="compositionally biased region" description="Basic and acidic residues" evidence="2">
    <location>
        <begin position="379"/>
        <end position="389"/>
    </location>
</feature>
<evidence type="ECO:0000256" key="2">
    <source>
        <dbReference type="SAM" id="MobiDB-lite"/>
    </source>
</evidence>
<dbReference type="EMBL" id="KV428138">
    <property type="protein sequence ID" value="KZT35467.1"/>
    <property type="molecule type" value="Genomic_DNA"/>
</dbReference>
<proteinExistence type="inferred from homology"/>
<feature type="compositionally biased region" description="Low complexity" evidence="2">
    <location>
        <begin position="882"/>
        <end position="898"/>
    </location>
</feature>
<feature type="compositionally biased region" description="Polar residues" evidence="2">
    <location>
        <begin position="228"/>
        <end position="244"/>
    </location>
</feature>
<dbReference type="PANTHER" id="PTHR21705:SF11">
    <property type="entry name" value="FHIP FAMILY PROTEIN CG3558"/>
    <property type="match status" value="1"/>
</dbReference>
<feature type="compositionally biased region" description="Low complexity" evidence="2">
    <location>
        <begin position="919"/>
        <end position="935"/>
    </location>
</feature>
<keyword evidence="5" id="KW-1185">Reference proteome</keyword>
<feature type="region of interest" description="Disordered" evidence="2">
    <location>
        <begin position="882"/>
        <end position="943"/>
    </location>
</feature>
<feature type="compositionally biased region" description="Low complexity" evidence="2">
    <location>
        <begin position="245"/>
        <end position="257"/>
    </location>
</feature>
<evidence type="ECO:0000259" key="3">
    <source>
        <dbReference type="Pfam" id="PF19314"/>
    </source>
</evidence>
<evidence type="ECO:0000313" key="4">
    <source>
        <dbReference type="EMBL" id="KZT35467.1"/>
    </source>
</evidence>
<evidence type="ECO:0000256" key="1">
    <source>
        <dbReference type="ARBA" id="ARBA00024336"/>
    </source>
</evidence>
<feature type="compositionally biased region" description="Acidic residues" evidence="2">
    <location>
        <begin position="213"/>
        <end position="224"/>
    </location>
</feature>
<feature type="domain" description="FHF complex subunit HOOK-interacting protein C-terminal" evidence="3">
    <location>
        <begin position="731"/>
        <end position="775"/>
    </location>
</feature>
<organism evidence="4 5">
    <name type="scientific">Sistotremastrum suecicum HHB10207 ss-3</name>
    <dbReference type="NCBI Taxonomy" id="1314776"/>
    <lineage>
        <taxon>Eukaryota</taxon>
        <taxon>Fungi</taxon>
        <taxon>Dikarya</taxon>
        <taxon>Basidiomycota</taxon>
        <taxon>Agaricomycotina</taxon>
        <taxon>Agaricomycetes</taxon>
        <taxon>Sistotremastrales</taxon>
        <taxon>Sistotremastraceae</taxon>
        <taxon>Sistotremastrum</taxon>
    </lineage>
</organism>
<dbReference type="Proteomes" id="UP000076798">
    <property type="component" value="Unassembled WGS sequence"/>
</dbReference>
<dbReference type="Pfam" id="PF19314">
    <property type="entry name" value="DUF5917"/>
    <property type="match status" value="1"/>
</dbReference>
<dbReference type="Pfam" id="PF10257">
    <property type="entry name" value="RAI16-like"/>
    <property type="match status" value="1"/>
</dbReference>
<reference evidence="4 5" key="1">
    <citation type="journal article" date="2016" name="Mol. Biol. Evol.">
        <title>Comparative Genomics of Early-Diverging Mushroom-Forming Fungi Provides Insights into the Origins of Lignocellulose Decay Capabilities.</title>
        <authorList>
            <person name="Nagy L.G."/>
            <person name="Riley R."/>
            <person name="Tritt A."/>
            <person name="Adam C."/>
            <person name="Daum C."/>
            <person name="Floudas D."/>
            <person name="Sun H."/>
            <person name="Yadav J.S."/>
            <person name="Pangilinan J."/>
            <person name="Larsson K.H."/>
            <person name="Matsuura K."/>
            <person name="Barry K."/>
            <person name="Labutti K."/>
            <person name="Kuo R."/>
            <person name="Ohm R.A."/>
            <person name="Bhattacharya S.S."/>
            <person name="Shirouzu T."/>
            <person name="Yoshinaga Y."/>
            <person name="Martin F.M."/>
            <person name="Grigoriev I.V."/>
            <person name="Hibbett D.S."/>
        </authorList>
    </citation>
    <scope>NUCLEOTIDE SEQUENCE [LARGE SCALE GENOMIC DNA]</scope>
    <source>
        <strain evidence="4 5">HHB10207 ss-3</strain>
    </source>
</reference>
<feature type="region of interest" description="Disordered" evidence="2">
    <location>
        <begin position="369"/>
        <end position="397"/>
    </location>
</feature>
<sequence>MNYFSQFLRSAGPSSPKPTPDQHLAAFHNSWTTTKNTLLYPDERQLSRGIQSTDVPAHLKSMTDTLVWESTRSKEGTTGACLEYLLKNDVLGTLVKLSEADRPSGIQAEVLRSVSSMVVLLDEQFLVHTAVHRPVLRLLRTCVGDELEEKVDGRGRVVGAASNTVKPQPSEYEEDLVDLLCTLCSRIRTYRELLMIFFYDKHYYQSQTLFSVEEDEENSDEEEEASHSIETAETIRSPSPAGSQASITSAPTSASAPPHKPEYEFLLFNYLLRFVHREGRIGDYARAGLLFLMDVAMSAGEPTHKLDGEITPTASLFPPGSASYDPVAEAALALAEYILEGDFSDVLAAGLSAVYSLLPSKLEIRAESDDATGPASMRLGRDDSQHSLDAEPSSSPEFRSRLEHFIKLTDFIQDVLRENNPDDVDGTSENHAASARLGSAIVQSILQAIRRVFLENVLYPSILECSDLDGSAVAIMSYIEVMLRCLHEGPLVDSIIEFLMSEEDDLDVSRRRRSGVIIKLGQEFARKSRKSKKAGKDTKLKRRKSSAMILLEREAPEAQHESEYFKSLGRFTLKDLLLANLSSDNAHAATAALNLLQTVTLYHCPISVDKLFTFIPLPHATQFTGRANLAQLFEDSPNDAALAPTNRGEEFAEQAPAITFLSHERELRLYLSLVSRVDPQDGDGSFSTGFAHYLHDAIDSLCFHRCYQHDIDENPQFAVTPGHRLDTSDTILSLTLHSLRAFFSHPPDYNLALTGMLVSLALCPSRSLAGWLTLDTASLDLIPSDLRSSEPIYDDEDDRSVDYDFQERFAMGDLNIPASSLDQQSFPLVHTILSALISQIDKYRIEVDDFDRYLTERRQGLLFSENLNDALNVALDRSTELDGSSSKPSLLSASVSTPPTTPSRPKAKSKTSSFMSFLTPTKSKSTSKPNSPPTSQTAQVPGPRVEVVATTPFIAHYQSTSAIKIEPLLVPRPADHSSKVRAWDTTDDVFAAESSWGGQAEHHESFLESAEKKMEEKATSTSVTLSQLLDNVVILEECIKELAAIIQARKCLGIDALRYV</sequence>
<evidence type="ECO:0000313" key="5">
    <source>
        <dbReference type="Proteomes" id="UP000076798"/>
    </source>
</evidence>
<dbReference type="InterPro" id="IPR019384">
    <property type="entry name" value="FHIP"/>
</dbReference>